<comment type="caution">
    <text evidence="6">The sequence shown here is derived from an EMBL/GenBank/DDBJ whole genome shotgun (WGS) entry which is preliminary data.</text>
</comment>
<evidence type="ECO:0000313" key="6">
    <source>
        <dbReference type="EMBL" id="MDO0822648.1"/>
    </source>
</evidence>
<keyword evidence="4" id="KW-0342">GTP-binding</keyword>
<dbReference type="PANTHER" id="PTHR43087:SF1">
    <property type="entry name" value="LAO_AO TRANSPORT SYSTEM ATPASE"/>
    <property type="match status" value="1"/>
</dbReference>
<reference evidence="6" key="1">
    <citation type="submission" date="2022-05" db="EMBL/GenBank/DDBJ databases">
        <title>Expanded diversity of anoxic marine methylotrophy in a Black Sea sulfate reducing microorganism.</title>
        <authorList>
            <person name="Fischer P.Q."/>
            <person name="Stams A.J.M."/>
            <person name="Villanueva L."/>
            <person name="Sousa D.Z."/>
        </authorList>
    </citation>
    <scope>NUCLEOTIDE SEQUENCE</scope>
    <source>
        <strain evidence="6">P130</strain>
    </source>
</reference>
<evidence type="ECO:0000256" key="3">
    <source>
        <dbReference type="ARBA" id="ARBA00022801"/>
    </source>
</evidence>
<keyword evidence="2" id="KW-0547">Nucleotide-binding</keyword>
<dbReference type="NCBIfam" id="TIGR00750">
    <property type="entry name" value="lao"/>
    <property type="match status" value="1"/>
</dbReference>
<protein>
    <submittedName>
        <fullName evidence="6">Methylmalonyl Co-A mutase-associated GTPase MeaB</fullName>
    </submittedName>
</protein>
<evidence type="ECO:0000313" key="7">
    <source>
        <dbReference type="Proteomes" id="UP001176021"/>
    </source>
</evidence>
<accession>A0ABT8QRG4</accession>
<dbReference type="InterPro" id="IPR027417">
    <property type="entry name" value="P-loop_NTPase"/>
</dbReference>
<dbReference type="EMBL" id="JAMJEV010000005">
    <property type="protein sequence ID" value="MDO0822648.1"/>
    <property type="molecule type" value="Genomic_DNA"/>
</dbReference>
<dbReference type="Pfam" id="PF03308">
    <property type="entry name" value="MeaB"/>
    <property type="match status" value="1"/>
</dbReference>
<keyword evidence="7" id="KW-1185">Reference proteome</keyword>
<dbReference type="InterPro" id="IPR005129">
    <property type="entry name" value="GTPase_ArgK"/>
</dbReference>
<dbReference type="CDD" id="cd03114">
    <property type="entry name" value="MMAA-like"/>
    <property type="match status" value="1"/>
</dbReference>
<dbReference type="InterPro" id="IPR052040">
    <property type="entry name" value="GTPase/Isobutyryl-CoA_mutase"/>
</dbReference>
<dbReference type="Gene3D" id="3.40.50.300">
    <property type="entry name" value="P-loop containing nucleotide triphosphate hydrolases"/>
    <property type="match status" value="1"/>
</dbReference>
<proteinExistence type="inferred from homology"/>
<keyword evidence="3" id="KW-0378">Hydrolase</keyword>
<dbReference type="Proteomes" id="UP001176021">
    <property type="component" value="Unassembled WGS sequence"/>
</dbReference>
<keyword evidence="5" id="KW-0143">Chaperone</keyword>
<gene>
    <name evidence="6" type="primary">meaB</name>
    <name evidence="6" type="ORF">M8H41_07255</name>
</gene>
<evidence type="ECO:0000256" key="5">
    <source>
        <dbReference type="ARBA" id="ARBA00023186"/>
    </source>
</evidence>
<dbReference type="SUPFAM" id="SSF52540">
    <property type="entry name" value="P-loop containing nucleoside triphosphate hydrolases"/>
    <property type="match status" value="1"/>
</dbReference>
<comment type="similarity">
    <text evidence="1">Belongs to the SIMIBI class G3E GTPase family. ArgK/MeaB subfamily.</text>
</comment>
<dbReference type="PANTHER" id="PTHR43087">
    <property type="entry name" value="LYSINE/ARGININE/ORNITHINE TRANSPORT SYSTEM KINASE"/>
    <property type="match status" value="1"/>
</dbReference>
<evidence type="ECO:0000256" key="2">
    <source>
        <dbReference type="ARBA" id="ARBA00022741"/>
    </source>
</evidence>
<evidence type="ECO:0000256" key="1">
    <source>
        <dbReference type="ARBA" id="ARBA00009625"/>
    </source>
</evidence>
<name>A0ABT8QRG4_9FIRM</name>
<sequence>MFYLEIIQKHIYKVAIGDAEMEKLIERLIQNDRIALSKLITMIENDSPKSLDIMKAIYPLTGKAYVLGVTGPPGAGKSTLVDKLIRNFRSKDYSVGVLCVDPSSIFSGGAFLGDRVRMEWAYQDDGVYLRSLATRGALGGLAPRLSEIIKLMDAFGQEVIIVETVGVGQMEADIIRYADTKIVVSVPGLGDQMQALKAGILEIADVLVVNKADLPGAREVVDDLQMMLYLRKDSDWTPEIVLTEALNDRGISDLDAAIQRHRTFLGQAGLKEQQTHLQRKHACYGAIEERLKNYLRESFLEVEEVKNILVRVQEEGLNPYQAADEILQLFFTNTHEEGD</sequence>
<organism evidence="6 7">
    <name type="scientific">Desulfosporosinus nitroreducens</name>
    <dbReference type="NCBI Taxonomy" id="2018668"/>
    <lineage>
        <taxon>Bacteria</taxon>
        <taxon>Bacillati</taxon>
        <taxon>Bacillota</taxon>
        <taxon>Clostridia</taxon>
        <taxon>Eubacteriales</taxon>
        <taxon>Desulfitobacteriaceae</taxon>
        <taxon>Desulfosporosinus</taxon>
    </lineage>
</organism>
<evidence type="ECO:0000256" key="4">
    <source>
        <dbReference type="ARBA" id="ARBA00023134"/>
    </source>
</evidence>